<name>A0A7R9Q528_9ACAR</name>
<dbReference type="EMBL" id="CAJPIZ010011014">
    <property type="protein sequence ID" value="CAG2112886.1"/>
    <property type="molecule type" value="Genomic_DNA"/>
</dbReference>
<gene>
    <name evidence="2" type="ORF">OSB1V03_LOCUS12859</name>
</gene>
<sequence>MGNQQPGGGGGGGRGSGGGGGPGGGQGGGGGAGGQDGTGRGGSGGGGGRGRAPAMPSRPAIAGRRKKTSKGPEKSFKLPAVVPHGKCKLRLLKLERIHDWLLMEEEFLKKCNVEIEAKARKTAAAAADEDMDDERSKVELIRGMDPIRVMS</sequence>
<protein>
    <submittedName>
        <fullName evidence="2">Uncharacterized protein</fullName>
    </submittedName>
</protein>
<reference evidence="2" key="1">
    <citation type="submission" date="2020-11" db="EMBL/GenBank/DDBJ databases">
        <authorList>
            <person name="Tran Van P."/>
        </authorList>
    </citation>
    <scope>NUCLEOTIDE SEQUENCE</scope>
</reference>
<dbReference type="Proteomes" id="UP000759131">
    <property type="component" value="Unassembled WGS sequence"/>
</dbReference>
<accession>A0A7R9Q528</accession>
<evidence type="ECO:0000256" key="1">
    <source>
        <dbReference type="SAM" id="MobiDB-lite"/>
    </source>
</evidence>
<organism evidence="2">
    <name type="scientific">Medioppia subpectinata</name>
    <dbReference type="NCBI Taxonomy" id="1979941"/>
    <lineage>
        <taxon>Eukaryota</taxon>
        <taxon>Metazoa</taxon>
        <taxon>Ecdysozoa</taxon>
        <taxon>Arthropoda</taxon>
        <taxon>Chelicerata</taxon>
        <taxon>Arachnida</taxon>
        <taxon>Acari</taxon>
        <taxon>Acariformes</taxon>
        <taxon>Sarcoptiformes</taxon>
        <taxon>Oribatida</taxon>
        <taxon>Brachypylina</taxon>
        <taxon>Oppioidea</taxon>
        <taxon>Oppiidae</taxon>
        <taxon>Medioppia</taxon>
    </lineage>
</organism>
<feature type="region of interest" description="Disordered" evidence="1">
    <location>
        <begin position="1"/>
        <end position="78"/>
    </location>
</feature>
<keyword evidence="3" id="KW-1185">Reference proteome</keyword>
<dbReference type="EMBL" id="OC865589">
    <property type="protein sequence ID" value="CAD7632456.1"/>
    <property type="molecule type" value="Genomic_DNA"/>
</dbReference>
<dbReference type="OrthoDB" id="10255768at2759"/>
<evidence type="ECO:0000313" key="2">
    <source>
        <dbReference type="EMBL" id="CAD7632456.1"/>
    </source>
</evidence>
<dbReference type="AlphaFoldDB" id="A0A7R9Q528"/>
<proteinExistence type="predicted"/>
<feature type="compositionally biased region" description="Gly residues" evidence="1">
    <location>
        <begin position="1"/>
        <end position="50"/>
    </location>
</feature>
<evidence type="ECO:0000313" key="3">
    <source>
        <dbReference type="Proteomes" id="UP000759131"/>
    </source>
</evidence>